<dbReference type="Pfam" id="PF04014">
    <property type="entry name" value="MazE_antitoxin"/>
    <property type="match status" value="1"/>
</dbReference>
<dbReference type="InterPro" id="IPR007159">
    <property type="entry name" value="SpoVT-AbrB_dom"/>
</dbReference>
<organism evidence="2 3">
    <name type="scientific">candidate division MSBL1 archaeon SCGC-AAA385D11</name>
    <dbReference type="NCBI Taxonomy" id="1698286"/>
    <lineage>
        <taxon>Archaea</taxon>
        <taxon>Methanobacteriati</taxon>
        <taxon>Methanobacteriota</taxon>
        <taxon>candidate division MSBL1</taxon>
    </lineage>
</organism>
<accession>A0A133VP31</accession>
<gene>
    <name evidence="2" type="ORF">AKJ58_00630</name>
</gene>
<sequence length="60" mass="7013">MPKIVRESSVTQARKGTTSFRTTIPREIAEQLELEHKDKITWEVEPGKEEIKAIVHRKKK</sequence>
<dbReference type="GO" id="GO:0003677">
    <property type="term" value="F:DNA binding"/>
    <property type="evidence" value="ECO:0007669"/>
    <property type="project" value="InterPro"/>
</dbReference>
<dbReference type="SUPFAM" id="SSF89447">
    <property type="entry name" value="AbrB/MazE/MraZ-like"/>
    <property type="match status" value="1"/>
</dbReference>
<keyword evidence="3" id="KW-1185">Reference proteome</keyword>
<protein>
    <recommendedName>
        <fullName evidence="1">SpoVT-AbrB domain-containing protein</fullName>
    </recommendedName>
</protein>
<proteinExistence type="predicted"/>
<comment type="caution">
    <text evidence="2">The sequence shown here is derived from an EMBL/GenBank/DDBJ whole genome shotgun (WGS) entry which is preliminary data.</text>
</comment>
<dbReference type="SMART" id="SM00966">
    <property type="entry name" value="SpoVT_AbrB"/>
    <property type="match status" value="1"/>
</dbReference>
<dbReference type="InterPro" id="IPR037914">
    <property type="entry name" value="SpoVT-AbrB_sf"/>
</dbReference>
<evidence type="ECO:0000313" key="3">
    <source>
        <dbReference type="Proteomes" id="UP000070256"/>
    </source>
</evidence>
<feature type="domain" description="SpoVT-AbrB" evidence="1">
    <location>
        <begin position="14"/>
        <end position="59"/>
    </location>
</feature>
<dbReference type="EMBL" id="LHYK01000007">
    <property type="protein sequence ID" value="KXB08206.1"/>
    <property type="molecule type" value="Genomic_DNA"/>
</dbReference>
<name>A0A133VP31_9EURY</name>
<evidence type="ECO:0000313" key="2">
    <source>
        <dbReference type="EMBL" id="KXB08206.1"/>
    </source>
</evidence>
<dbReference type="Proteomes" id="UP000070256">
    <property type="component" value="Unassembled WGS sequence"/>
</dbReference>
<evidence type="ECO:0000259" key="1">
    <source>
        <dbReference type="SMART" id="SM00966"/>
    </source>
</evidence>
<dbReference type="AlphaFoldDB" id="A0A133VP31"/>
<dbReference type="Gene3D" id="2.10.260.10">
    <property type="match status" value="1"/>
</dbReference>
<reference evidence="2 3" key="1">
    <citation type="journal article" date="2016" name="Sci. Rep.">
        <title>Metabolic traits of an uncultured archaeal lineage -MSBL1- from brine pools of the Red Sea.</title>
        <authorList>
            <person name="Mwirichia R."/>
            <person name="Alam I."/>
            <person name="Rashid M."/>
            <person name="Vinu M."/>
            <person name="Ba-Alawi W."/>
            <person name="Anthony Kamau A."/>
            <person name="Kamanda Ngugi D."/>
            <person name="Goker M."/>
            <person name="Klenk H.P."/>
            <person name="Bajic V."/>
            <person name="Stingl U."/>
        </authorList>
    </citation>
    <scope>NUCLEOTIDE SEQUENCE [LARGE SCALE GENOMIC DNA]</scope>
    <source>
        <strain evidence="2">SCGC-AAA385D11</strain>
    </source>
</reference>